<organism evidence="15 16">
    <name type="scientific">Rickenella mellea</name>
    <dbReference type="NCBI Taxonomy" id="50990"/>
    <lineage>
        <taxon>Eukaryota</taxon>
        <taxon>Fungi</taxon>
        <taxon>Dikarya</taxon>
        <taxon>Basidiomycota</taxon>
        <taxon>Agaricomycotina</taxon>
        <taxon>Agaricomycetes</taxon>
        <taxon>Hymenochaetales</taxon>
        <taxon>Rickenellaceae</taxon>
        <taxon>Rickenella</taxon>
    </lineage>
</organism>
<keyword evidence="15" id="KW-0670">Pyruvate</keyword>
<dbReference type="OrthoDB" id="3970464at2759"/>
<dbReference type="InterPro" id="IPR047213">
    <property type="entry name" value="TPP_PYR_PDC_IPDC-like"/>
</dbReference>
<dbReference type="VEuPathDB" id="FungiDB:BD410DRAFT_738717"/>
<evidence type="ECO:0000256" key="7">
    <source>
        <dbReference type="ARBA" id="ARBA00023052"/>
    </source>
</evidence>
<keyword evidence="4 10" id="KW-0479">Metal-binding</keyword>
<dbReference type="InterPro" id="IPR029061">
    <property type="entry name" value="THDP-binding"/>
</dbReference>
<dbReference type="STRING" id="50990.A0A4Y7QMM8"/>
<dbReference type="Pfam" id="PF02775">
    <property type="entry name" value="TPP_enzyme_C"/>
    <property type="match status" value="1"/>
</dbReference>
<keyword evidence="9" id="KW-0456">Lyase</keyword>
<dbReference type="CDD" id="cd07038">
    <property type="entry name" value="TPP_PYR_PDC_IPDC_like"/>
    <property type="match status" value="1"/>
</dbReference>
<feature type="binding site" evidence="10">
    <location>
        <position position="478"/>
    </location>
    <ligand>
        <name>Mg(2+)</name>
        <dbReference type="ChEBI" id="CHEBI:18420"/>
    </ligand>
</feature>
<dbReference type="Proteomes" id="UP000294933">
    <property type="component" value="Unassembled WGS sequence"/>
</dbReference>
<keyword evidence="6 10" id="KW-0460">Magnesium</keyword>
<dbReference type="GO" id="GO:0005634">
    <property type="term" value="C:nucleus"/>
    <property type="evidence" value="ECO:0007669"/>
    <property type="project" value="TreeGrafter"/>
</dbReference>
<evidence type="ECO:0000256" key="2">
    <source>
        <dbReference type="ARBA" id="ARBA00004173"/>
    </source>
</evidence>
<dbReference type="GO" id="GO:0004737">
    <property type="term" value="F:pyruvate decarboxylase activity"/>
    <property type="evidence" value="ECO:0007669"/>
    <property type="project" value="TreeGrafter"/>
</dbReference>
<dbReference type="InterPro" id="IPR012001">
    <property type="entry name" value="Thiamin_PyroP_enz_TPP-bd_dom"/>
</dbReference>
<feature type="binding site" evidence="10">
    <location>
        <position position="449"/>
    </location>
    <ligand>
        <name>Mg(2+)</name>
        <dbReference type="ChEBI" id="CHEBI:18420"/>
    </ligand>
</feature>
<evidence type="ECO:0000259" key="12">
    <source>
        <dbReference type="Pfam" id="PF00205"/>
    </source>
</evidence>
<dbReference type="FunFam" id="3.40.50.970:FF:000019">
    <property type="entry name" value="Pyruvate decarboxylase isozyme"/>
    <property type="match status" value="1"/>
</dbReference>
<dbReference type="InterPro" id="IPR012110">
    <property type="entry name" value="PDC/IPDC-like"/>
</dbReference>
<evidence type="ECO:0000256" key="11">
    <source>
        <dbReference type="RuleBase" id="RU362132"/>
    </source>
</evidence>
<dbReference type="CDD" id="cd02005">
    <property type="entry name" value="TPP_PDC_IPDC"/>
    <property type="match status" value="1"/>
</dbReference>
<dbReference type="GO" id="GO:0000287">
    <property type="term" value="F:magnesium ion binding"/>
    <property type="evidence" value="ECO:0007669"/>
    <property type="project" value="InterPro"/>
</dbReference>
<evidence type="ECO:0000256" key="9">
    <source>
        <dbReference type="ARBA" id="ARBA00023239"/>
    </source>
</evidence>
<dbReference type="PANTHER" id="PTHR43452:SF30">
    <property type="entry name" value="PYRUVATE DECARBOXYLASE ISOZYME 1-RELATED"/>
    <property type="match status" value="1"/>
</dbReference>
<evidence type="ECO:0000256" key="10">
    <source>
        <dbReference type="PIRSR" id="PIRSR036565-2"/>
    </source>
</evidence>
<comment type="cofactor">
    <cofactor evidence="10">
        <name>Mg(2+)</name>
        <dbReference type="ChEBI" id="CHEBI:18420"/>
    </cofactor>
    <text evidence="10">Binds 1 Mg(2+) per subunit.</text>
</comment>
<dbReference type="SUPFAM" id="SSF52467">
    <property type="entry name" value="DHS-like NAD/FAD-binding domain"/>
    <property type="match status" value="1"/>
</dbReference>
<feature type="domain" description="Thiamine pyrophosphate enzyme central" evidence="12">
    <location>
        <begin position="208"/>
        <end position="327"/>
    </location>
</feature>
<dbReference type="AlphaFoldDB" id="A0A4Y7QMM8"/>
<feature type="domain" description="Thiamine pyrophosphate enzyme TPP-binding" evidence="13">
    <location>
        <begin position="411"/>
        <end position="516"/>
    </location>
</feature>
<dbReference type="InterPro" id="IPR012000">
    <property type="entry name" value="Thiamin_PyroP_enz_cen_dom"/>
</dbReference>
<dbReference type="PANTHER" id="PTHR43452">
    <property type="entry name" value="PYRUVATE DECARBOXYLASE"/>
    <property type="match status" value="1"/>
</dbReference>
<evidence type="ECO:0000313" key="16">
    <source>
        <dbReference type="Proteomes" id="UP000294933"/>
    </source>
</evidence>
<evidence type="ECO:0000313" key="15">
    <source>
        <dbReference type="EMBL" id="TDL28903.1"/>
    </source>
</evidence>
<dbReference type="GO" id="GO:0030976">
    <property type="term" value="F:thiamine pyrophosphate binding"/>
    <property type="evidence" value="ECO:0007669"/>
    <property type="project" value="InterPro"/>
</dbReference>
<name>A0A4Y7QMM8_9AGAM</name>
<dbReference type="EMBL" id="ML170157">
    <property type="protein sequence ID" value="TDL28903.1"/>
    <property type="molecule type" value="Genomic_DNA"/>
</dbReference>
<keyword evidence="5" id="KW-0210">Decarboxylase</keyword>
<keyword evidence="16" id="KW-1185">Reference proteome</keyword>
<evidence type="ECO:0000256" key="8">
    <source>
        <dbReference type="ARBA" id="ARBA00023128"/>
    </source>
</evidence>
<evidence type="ECO:0000256" key="4">
    <source>
        <dbReference type="ARBA" id="ARBA00022723"/>
    </source>
</evidence>
<comment type="cofactor">
    <cofactor evidence="1">
        <name>thiamine diphosphate</name>
        <dbReference type="ChEBI" id="CHEBI:58937"/>
    </cofactor>
</comment>
<dbReference type="Pfam" id="PF02776">
    <property type="entry name" value="TPP_enzyme_N"/>
    <property type="match status" value="1"/>
</dbReference>
<dbReference type="FunFam" id="3.40.50.970:FF:000024">
    <property type="entry name" value="Pyruvate decarboxylase isozyme"/>
    <property type="match status" value="1"/>
</dbReference>
<evidence type="ECO:0000256" key="3">
    <source>
        <dbReference type="ARBA" id="ARBA00007812"/>
    </source>
</evidence>
<evidence type="ECO:0000256" key="6">
    <source>
        <dbReference type="ARBA" id="ARBA00022842"/>
    </source>
</evidence>
<sequence>MAASHTNICIGNYLLERLKQLGVTKMFGVPGDFTLGFLDLVEDCQGIDWVGNCNELNASYAADGYARVKETSIGVVSTTFGVGELSAMNGIAGAFSEHVPVLHLVGVPSTVQWKAKPMLHHTLGDGRFDAYTKASSHVTISQAAITNTESAASEIDRVLTACITAARPVYLTLPTDMVYLKISAEPLKTPIKPIWPQNNVETEKFVLDDIMKLIAGAGDQVVILADACAIRHHVRMELGELIQKTGFPVYAAPMGKSVVGEDYERYGGIYVGSISHPDVKEKVESAKVVISVGAIKSDFNTANFTYNIPEMKYIELHSQYAKVQYAHFEGIGMKDLLPKLTASIVALNSPSKNAPVPKLEAVIPQDASQEVTQEYLWPRVSKFFQSKDVILTETGTSSFGMLDVPLPSGAVYLTQILYGSIGWAGGSTLGAAFAAKECGLGRTLLFIGDGSLQLTGQELSSMIRHGLTPTIFVLNNDGYVIERFLHGPTRKYNDIQPWRWTSLLNVFGGEEGKTCKSYTVRTRTELSTLLDDPAFAKSDKIQLVEIIMPRLDAPRSLKATADLSSKSNKYAPT</sequence>
<evidence type="ECO:0000256" key="5">
    <source>
        <dbReference type="ARBA" id="ARBA00022793"/>
    </source>
</evidence>
<gene>
    <name evidence="15" type="ORF">BD410DRAFT_738717</name>
</gene>
<accession>A0A4Y7QMM8</accession>
<dbReference type="InterPro" id="IPR029035">
    <property type="entry name" value="DHS-like_NAD/FAD-binding_dom"/>
</dbReference>
<evidence type="ECO:0000259" key="14">
    <source>
        <dbReference type="Pfam" id="PF02776"/>
    </source>
</evidence>
<dbReference type="GO" id="GO:0000949">
    <property type="term" value="P:aromatic amino acid family catabolic process to alcohol via Ehrlich pathway"/>
    <property type="evidence" value="ECO:0007669"/>
    <property type="project" value="TreeGrafter"/>
</dbReference>
<dbReference type="SUPFAM" id="SSF52518">
    <property type="entry name" value="Thiamin diphosphate-binding fold (THDP-binding)"/>
    <property type="match status" value="2"/>
</dbReference>
<dbReference type="GO" id="GO:0005739">
    <property type="term" value="C:mitochondrion"/>
    <property type="evidence" value="ECO:0007669"/>
    <property type="project" value="UniProtKB-SubCell"/>
</dbReference>
<proteinExistence type="inferred from homology"/>
<keyword evidence="8" id="KW-0496">Mitochondrion</keyword>
<keyword evidence="7 11" id="KW-0786">Thiamine pyrophosphate</keyword>
<reference evidence="15 16" key="1">
    <citation type="submission" date="2018-06" db="EMBL/GenBank/DDBJ databases">
        <title>A transcriptomic atlas of mushroom development highlights an independent origin of complex multicellularity.</title>
        <authorList>
            <consortium name="DOE Joint Genome Institute"/>
            <person name="Krizsan K."/>
            <person name="Almasi E."/>
            <person name="Merenyi Z."/>
            <person name="Sahu N."/>
            <person name="Viragh M."/>
            <person name="Koszo T."/>
            <person name="Mondo S."/>
            <person name="Kiss B."/>
            <person name="Balint B."/>
            <person name="Kues U."/>
            <person name="Barry K."/>
            <person name="Hegedus J.C."/>
            <person name="Henrissat B."/>
            <person name="Johnson J."/>
            <person name="Lipzen A."/>
            <person name="Ohm R."/>
            <person name="Nagy I."/>
            <person name="Pangilinan J."/>
            <person name="Yan J."/>
            <person name="Xiong Y."/>
            <person name="Grigoriev I.V."/>
            <person name="Hibbett D.S."/>
            <person name="Nagy L.G."/>
        </authorList>
    </citation>
    <scope>NUCLEOTIDE SEQUENCE [LARGE SCALE GENOMIC DNA]</scope>
    <source>
        <strain evidence="15 16">SZMC22713</strain>
    </source>
</reference>
<evidence type="ECO:0000259" key="13">
    <source>
        <dbReference type="Pfam" id="PF02775"/>
    </source>
</evidence>
<feature type="domain" description="Thiamine pyrophosphate enzyme N-terminal TPP-binding" evidence="14">
    <location>
        <begin position="11"/>
        <end position="114"/>
    </location>
</feature>
<protein>
    <submittedName>
        <fullName evidence="15">Pyruvate decarboxylase</fullName>
    </submittedName>
</protein>
<dbReference type="Gene3D" id="3.40.50.970">
    <property type="match status" value="2"/>
</dbReference>
<feature type="binding site" evidence="10">
    <location>
        <position position="476"/>
    </location>
    <ligand>
        <name>Mg(2+)</name>
        <dbReference type="ChEBI" id="CHEBI:18420"/>
    </ligand>
</feature>
<dbReference type="GO" id="GO:0005829">
    <property type="term" value="C:cytosol"/>
    <property type="evidence" value="ECO:0007669"/>
    <property type="project" value="TreeGrafter"/>
</dbReference>
<dbReference type="Gene3D" id="3.40.50.1220">
    <property type="entry name" value="TPP-binding domain"/>
    <property type="match status" value="1"/>
</dbReference>
<dbReference type="PIRSF" id="PIRSF036565">
    <property type="entry name" value="Pyruvt_ip_decrb"/>
    <property type="match status" value="1"/>
</dbReference>
<evidence type="ECO:0000256" key="1">
    <source>
        <dbReference type="ARBA" id="ARBA00001964"/>
    </source>
</evidence>
<dbReference type="InterPro" id="IPR047214">
    <property type="entry name" value="TPP_PDC_IPDC"/>
</dbReference>
<comment type="subcellular location">
    <subcellularLocation>
        <location evidence="2">Mitochondrion</location>
    </subcellularLocation>
</comment>
<comment type="similarity">
    <text evidence="3 11">Belongs to the TPP enzyme family.</text>
</comment>
<dbReference type="Pfam" id="PF00205">
    <property type="entry name" value="TPP_enzyme_M"/>
    <property type="match status" value="1"/>
</dbReference>
<dbReference type="InterPro" id="IPR011766">
    <property type="entry name" value="TPP_enzyme_TPP-bd"/>
</dbReference>